<dbReference type="InterPro" id="IPR031693">
    <property type="entry name" value="Sin3_C"/>
</dbReference>
<feature type="compositionally biased region" description="Low complexity" evidence="9">
    <location>
        <begin position="1312"/>
        <end position="1323"/>
    </location>
</feature>
<feature type="compositionally biased region" description="Basic and acidic residues" evidence="9">
    <location>
        <begin position="1972"/>
        <end position="1982"/>
    </location>
</feature>
<feature type="region of interest" description="Disordered" evidence="9">
    <location>
        <begin position="2043"/>
        <end position="2172"/>
    </location>
</feature>
<evidence type="ECO:0000256" key="1">
    <source>
        <dbReference type="ARBA" id="ARBA00004123"/>
    </source>
</evidence>
<evidence type="ECO:0000256" key="3">
    <source>
        <dbReference type="ARBA" id="ARBA00022737"/>
    </source>
</evidence>
<keyword evidence="3" id="KW-0677">Repeat</keyword>
<evidence type="ECO:0000256" key="2">
    <source>
        <dbReference type="ARBA" id="ARBA00022491"/>
    </source>
</evidence>
<keyword evidence="10" id="KW-1133">Transmembrane helix</keyword>
<dbReference type="GO" id="GO:0070822">
    <property type="term" value="C:Sin3-type complex"/>
    <property type="evidence" value="ECO:0007669"/>
    <property type="project" value="TreeGrafter"/>
</dbReference>
<feature type="compositionally biased region" description="Basic and acidic residues" evidence="9">
    <location>
        <begin position="843"/>
        <end position="853"/>
    </location>
</feature>
<feature type="compositionally biased region" description="Basic and acidic residues" evidence="9">
    <location>
        <begin position="1482"/>
        <end position="1494"/>
    </location>
</feature>
<keyword evidence="13" id="KW-1185">Reference proteome</keyword>
<feature type="compositionally biased region" description="Basic and acidic residues" evidence="9">
    <location>
        <begin position="280"/>
        <end position="292"/>
    </location>
</feature>
<dbReference type="OrthoDB" id="10265969at2759"/>
<feature type="compositionally biased region" description="Basic and acidic residues" evidence="9">
    <location>
        <begin position="314"/>
        <end position="323"/>
    </location>
</feature>
<evidence type="ECO:0000259" key="11">
    <source>
        <dbReference type="SMART" id="SM00761"/>
    </source>
</evidence>
<evidence type="ECO:0000313" key="13">
    <source>
        <dbReference type="Proteomes" id="UP000567179"/>
    </source>
</evidence>
<feature type="compositionally biased region" description="Basic and acidic residues" evidence="9">
    <location>
        <begin position="2278"/>
        <end position="2290"/>
    </location>
</feature>
<dbReference type="SUPFAM" id="SSF47762">
    <property type="entry name" value="PAH2 domain"/>
    <property type="match status" value="3"/>
</dbReference>
<comment type="caution">
    <text evidence="12">The sequence shown here is derived from an EMBL/GenBank/DDBJ whole genome shotgun (WGS) entry which is preliminary data.</text>
</comment>
<reference evidence="12 13" key="1">
    <citation type="journal article" date="2020" name="ISME J.">
        <title>Uncovering the hidden diversity of litter-decomposition mechanisms in mushroom-forming fungi.</title>
        <authorList>
            <person name="Floudas D."/>
            <person name="Bentzer J."/>
            <person name="Ahren D."/>
            <person name="Johansson T."/>
            <person name="Persson P."/>
            <person name="Tunlid A."/>
        </authorList>
    </citation>
    <scope>NUCLEOTIDE SEQUENCE [LARGE SCALE GENOMIC DNA]</scope>
    <source>
        <strain evidence="12 13">CBS 101986</strain>
    </source>
</reference>
<feature type="compositionally biased region" description="Low complexity" evidence="9">
    <location>
        <begin position="2084"/>
        <end position="2101"/>
    </location>
</feature>
<feature type="region of interest" description="Disordered" evidence="9">
    <location>
        <begin position="1566"/>
        <end position="1592"/>
    </location>
</feature>
<feature type="compositionally biased region" description="Acidic residues" evidence="9">
    <location>
        <begin position="1350"/>
        <end position="1359"/>
    </location>
</feature>
<feature type="compositionally biased region" description="Basic and acidic residues" evidence="9">
    <location>
        <begin position="2103"/>
        <end position="2134"/>
    </location>
</feature>
<keyword evidence="10" id="KW-0812">Transmembrane</keyword>
<feature type="compositionally biased region" description="Polar residues" evidence="9">
    <location>
        <begin position="1447"/>
        <end position="1463"/>
    </location>
</feature>
<keyword evidence="4" id="KW-0805">Transcription regulation</keyword>
<sequence>MTGLVDRKPTPVGGIDITMAPPEKEIEPEIFKESTPMPAHSEWPSTRRGSPMDPQTYASLDRPLNVTDALTYLDAVKVQFQDQPDVYNHFLDIMKEFKNEQIDTPGVIQRVSHLFNGHPALIQGFNTFLPVGYRIECSTDPYDTGFITVTTPSGETMKTKTSSSGRALAWSTGPPTENAAPEPVSSPAPMDPRNYGVDGQAMEPAVQYVQKIKQRCNADTYRQFLDILSRYHHTPDIDEEEVSKQIAILFKDDPDLRNDFRVFMPDRSQPIADESTSLSHARDREKNRRKLDVVASSMSNNNTALPQKRKRRPAEKEREREQDVIPARSAPPAKKPKHTATQDLTPLSYNPKHVVAAPNSPRRSSHHQPPPPPHQPARAMVPHNDETQFFDRVKRALDNRDIYNEFLKLVNLFAQDYIDTARLVKESRNFLGNTELYKQFREILGWDEKKEREYYLADQHALSSWTKPLVKGLPERPGRIDLSEKYGSYRKIPPAEANVPCSGRDEMCRSVLNDEWVSHPTWSSEDSGFAFHRKNIYEEALHRSEEERHEYDFHIEAIVRTITMLEPINNKINQMSNEDRGNFKLKANFNGGWKAIHQRVIKKIYGREAGMEVVQLMQETPALAIPVVLARLKQKEDEWKRAQREWNKLWREIDARNFAKSLDHQAISWKIQDKKSLTVKALVNQIETAREEQNTKRAALIDPLFSRTRPRWQMEFEVADEGVLQDAVKLIFSFLDRTQGQLNLTERRRIEGFLRTFIPLFFALNTVEFNSVFVVHDFLVEDDGSDAEHVVPGSGLVPPIPDDGDALGGSSRAAVSAGSSSTRGRGRNGAHGGLLASSSGGGDLRKKLLKSEQAKSTSRKTRAQDAASPSVSRFASPAPVGEDKEEGTSFMSNKDKDLTGKRSTKIQNVFFTNTTFYVLLRQIQIMYSRLHSFKTSAARLAEVKTSDIRGSEKGKEPAHNGNVNQYEVLLAQCEALYTNEIEQHIFEDQARSVFGIKEAFKVFTLDKVIGAIIKQVQAVIADPKSQELLESLKRERSLPAPTTQDRINQRHQAEKVLGPDENVFRIDWLSESKNMTIQLIGKDDGNVDDTEVLTSRWQAYVDAYVSGETTEGVSQSRVRRPFLQRNLPASVREAVPNVSSQDGLEIKVCLHTYRLFYVSRTEDFMWKYRSKDEADKNLQQLRLRTGSRRKWVEEHNAKPPSSPLTGFHKTKLGSAAMASSGIVPPSQENTMTNGAIPATNGTSQSQSISQSSSSSSSSAFMQSHSRSSSRHSISTSTSHQSFASHYTPPPTKRSQPNAHPYAIKTTSTALLSRSTSSAMSASSGQHRYVPPASPSPSMSPSPSPTHGMYSDDEDDDGEGQFEARGSPVKRHSTGVGNTRVLKHRQSRSLTSTDGLMGPPATVPRAGSGFVRDRARSFSDRVDDEQDMRTLLKRSYTGTDYNRDVSVSGETTLRRSATGTRTRQSSNASDTSHSSASSTSSSKVRERIDALERELSQTGASGLPAEGGLSRSWAAGKHAHTPSSSSSAPNLASKGHTHANYSSLGYSYTQYPFDSEPFEFQSSASSSSLSTSVSHTPSHTKKTAPHTTRGLPQRPSVNQVFQFEFPAQHPVMSAPTNGTSTRSSPERGDAPGRQKDAENHSDVLKKNVHGREARLLPFPGQNEAGDVTITPGHNGSSNLHHNHEDHTADYELGFRRTKMNGASADTTEAETGANASSANNTDVWATAFESPVPSSPNADSTATESEPTVAELLANQPQAPVTPAKGVTGAQAWELEVGDTVKRMPNGAAATNGHRATASLATGIKLHEIKEKEAALTVREAELETRQRKLSTREGAVRAVADEIAKRQRDLAERAEEVKRQQEEVEKLKEEAEKKQQEVVKTEAEASKKAQELDSQREEVKRKEAELVATSQELEAQKSVLAAKEADVDASKKDLEVQKAALAAQESELSSSKATLADEHRALATREVSISSKEAEVESKAKELTAQQEKLSAKEAKVDAAQTAIAEKQLAVDDKEKEVAAKETDIQKQAQDIEAQKAAVSIQAAEVEAAHASATKQQQAVDVREQEVSAKEAELQTRAEELDTQKSAAAAKEAEIATAQSAVADKERSLDEREQAVAAKDAELQSKAQELDAQRDAVAAQEAELSKAKAEVEESQRELMAREEEVGSKEAENLKKGQDLVLREEGLMAKEREVEAVQAAVADKQRYLDIRAEEVTAKEVQIETRTQDLDAQEKSLTQKRADLDAAQTAISDKQCAVEEREQALSTKESELEANTQALDKQKEAVSAKEAEVQAEQSALVEKHQTLDAREKEVAGKEAGIQTREQALNEAQAALAAKETKLAAAQRELDTQKESVSAQEADLTARLSELNTREEAVSSKGTELEAKEHELDTSKESLSAKETELSSLEKELRVRDENVSAKEADTKSKAADLDIREATISAKEDAASAAEGALTRKQTEVAQKQQELDEAEKALTARDSEITQKKDALDDEVNKLKEHAATVDQRETTLSTKEAELAAAEEALAEKQHIAANKESELSARFAEIIRKEEDMKNAEIQLQGRETGLADREAVASARETKSAEAEAAFAQKQEEAITAQNAISIRVAEISATEKSFTEQKATLDATAKSLVSQEANLAQREATLAEWEEKMHAREETISHREATLAETEKHLNEKDATVLAKETELSDFAEKNKQDIEAKKLQDEAALQERQRALDVREQEISSREQAMSEKEQAARDLELDNAGPPMPGAMPTSASPALTMPYLTSTWSIKRDVFFGRFMGRQDGYLMMIGVGVIAAVLRVLGKRGWVRS</sequence>
<dbReference type="GO" id="GO:0003714">
    <property type="term" value="F:transcription corepressor activity"/>
    <property type="evidence" value="ECO:0007669"/>
    <property type="project" value="InterPro"/>
</dbReference>
<keyword evidence="8" id="KW-0175">Coiled coil</keyword>
<feature type="compositionally biased region" description="Polar residues" evidence="9">
    <location>
        <begin position="296"/>
        <end position="305"/>
    </location>
</feature>
<dbReference type="PROSITE" id="PS51477">
    <property type="entry name" value="PAH"/>
    <property type="match status" value="2"/>
</dbReference>
<feature type="compositionally biased region" description="Low complexity" evidence="9">
    <location>
        <begin position="1243"/>
        <end position="1285"/>
    </location>
</feature>
<feature type="region of interest" description="Disordered" evidence="9">
    <location>
        <begin position="157"/>
        <end position="188"/>
    </location>
</feature>
<feature type="region of interest" description="Disordered" evidence="9">
    <location>
        <begin position="2364"/>
        <end position="2426"/>
    </location>
</feature>
<evidence type="ECO:0000256" key="4">
    <source>
        <dbReference type="ARBA" id="ARBA00023015"/>
    </source>
</evidence>
<feature type="compositionally biased region" description="Basic and acidic residues" evidence="9">
    <location>
        <begin position="1623"/>
        <end position="1653"/>
    </location>
</feature>
<accession>A0A8H5B8J7</accession>
<comment type="subcellular location">
    <subcellularLocation>
        <location evidence="1 7">Nucleus</location>
    </subcellularLocation>
</comment>
<dbReference type="Proteomes" id="UP000567179">
    <property type="component" value="Unassembled WGS sequence"/>
</dbReference>
<organism evidence="12 13">
    <name type="scientific">Psilocybe cf. subviscida</name>
    <dbReference type="NCBI Taxonomy" id="2480587"/>
    <lineage>
        <taxon>Eukaryota</taxon>
        <taxon>Fungi</taxon>
        <taxon>Dikarya</taxon>
        <taxon>Basidiomycota</taxon>
        <taxon>Agaricomycotina</taxon>
        <taxon>Agaricomycetes</taxon>
        <taxon>Agaricomycetidae</taxon>
        <taxon>Agaricales</taxon>
        <taxon>Agaricineae</taxon>
        <taxon>Strophariaceae</taxon>
        <taxon>Psilocybe</taxon>
    </lineage>
</organism>
<feature type="region of interest" description="Disordered" evidence="9">
    <location>
        <begin position="34"/>
        <end position="53"/>
    </location>
</feature>
<protein>
    <recommendedName>
        <fullName evidence="11">Histone deacetylase interacting domain-containing protein</fullName>
    </recommendedName>
</protein>
<evidence type="ECO:0000313" key="12">
    <source>
        <dbReference type="EMBL" id="KAF5318609.1"/>
    </source>
</evidence>
<dbReference type="InterPro" id="IPR003822">
    <property type="entry name" value="PAH"/>
</dbReference>
<feature type="compositionally biased region" description="Low complexity" evidence="9">
    <location>
        <begin position="1566"/>
        <end position="1576"/>
    </location>
</feature>
<feature type="compositionally biased region" description="Basic and acidic residues" evidence="9">
    <location>
        <begin position="2061"/>
        <end position="2083"/>
    </location>
</feature>
<dbReference type="Pfam" id="PF02671">
    <property type="entry name" value="PAH"/>
    <property type="match status" value="3"/>
</dbReference>
<dbReference type="PANTHER" id="PTHR12346">
    <property type="entry name" value="SIN3B-RELATED"/>
    <property type="match status" value="1"/>
</dbReference>
<feature type="coiled-coil region" evidence="8">
    <location>
        <begin position="2677"/>
        <end position="2709"/>
    </location>
</feature>
<dbReference type="SMART" id="SM00761">
    <property type="entry name" value="HDAC_interact"/>
    <property type="match status" value="1"/>
</dbReference>
<feature type="compositionally biased region" description="Basic and acidic residues" evidence="9">
    <location>
        <begin position="2143"/>
        <end position="2172"/>
    </location>
</feature>
<gene>
    <name evidence="12" type="ORF">D9619_010774</name>
</gene>
<dbReference type="FunFam" id="1.20.1160.11:FF:000002">
    <property type="entry name" value="Paired amphipathic helix protein SIN3"/>
    <property type="match status" value="1"/>
</dbReference>
<dbReference type="Pfam" id="PF08295">
    <property type="entry name" value="Sin3_corepress"/>
    <property type="match status" value="1"/>
</dbReference>
<keyword evidence="2" id="KW-0678">Repressor</keyword>
<proteinExistence type="predicted"/>
<dbReference type="Gene3D" id="1.20.1160.11">
    <property type="entry name" value="Paired amphipathic helix"/>
    <property type="match status" value="3"/>
</dbReference>
<feature type="region of interest" description="Disordered" evidence="9">
    <location>
        <begin position="1215"/>
        <end position="1299"/>
    </location>
</feature>
<evidence type="ECO:0000256" key="6">
    <source>
        <dbReference type="ARBA" id="ARBA00023242"/>
    </source>
</evidence>
<evidence type="ECO:0000256" key="10">
    <source>
        <dbReference type="SAM" id="Phobius"/>
    </source>
</evidence>
<evidence type="ECO:0000256" key="7">
    <source>
        <dbReference type="PROSITE-ProRule" id="PRU00810"/>
    </source>
</evidence>
<evidence type="ECO:0000256" key="9">
    <source>
        <dbReference type="SAM" id="MobiDB-lite"/>
    </source>
</evidence>
<dbReference type="PANTHER" id="PTHR12346:SF0">
    <property type="entry name" value="SIN3A, ISOFORM G"/>
    <property type="match status" value="1"/>
</dbReference>
<feature type="region of interest" description="Disordered" evidence="9">
    <location>
        <begin position="1312"/>
        <end position="1535"/>
    </location>
</feature>
<dbReference type="InterPro" id="IPR013194">
    <property type="entry name" value="HDAC_interact_dom"/>
</dbReference>
<keyword evidence="5" id="KW-0804">Transcription</keyword>
<dbReference type="EMBL" id="JAACJJ010000030">
    <property type="protein sequence ID" value="KAF5318609.1"/>
    <property type="molecule type" value="Genomic_DNA"/>
</dbReference>
<feature type="compositionally biased region" description="Basic and acidic residues" evidence="9">
    <location>
        <begin position="2260"/>
        <end position="2269"/>
    </location>
</feature>
<dbReference type="Pfam" id="PF16879">
    <property type="entry name" value="Sin3a_C"/>
    <property type="match status" value="1"/>
</dbReference>
<dbReference type="InterPro" id="IPR039774">
    <property type="entry name" value="Sin3-like"/>
</dbReference>
<feature type="compositionally biased region" description="Basic and acidic residues" evidence="9">
    <location>
        <begin position="1410"/>
        <end position="1420"/>
    </location>
</feature>
<evidence type="ECO:0000256" key="8">
    <source>
        <dbReference type="SAM" id="Coils"/>
    </source>
</evidence>
<dbReference type="SUPFAM" id="SSF57997">
    <property type="entry name" value="Tropomyosin"/>
    <property type="match status" value="1"/>
</dbReference>
<feature type="region of interest" description="Disordered" evidence="9">
    <location>
        <begin position="1970"/>
        <end position="1992"/>
    </location>
</feature>
<feature type="region of interest" description="Disordered" evidence="9">
    <location>
        <begin position="1608"/>
        <end position="1682"/>
    </location>
</feature>
<keyword evidence="6 7" id="KW-0539">Nucleus</keyword>
<feature type="transmembrane region" description="Helical" evidence="10">
    <location>
        <begin position="2783"/>
        <end position="2801"/>
    </location>
</feature>
<name>A0A8H5B8J7_9AGAR</name>
<feature type="domain" description="Histone deacetylase interacting" evidence="11">
    <location>
        <begin position="482"/>
        <end position="582"/>
    </location>
</feature>
<feature type="compositionally biased region" description="Basic and acidic residues" evidence="9">
    <location>
        <begin position="2369"/>
        <end position="2426"/>
    </location>
</feature>
<feature type="compositionally biased region" description="Polar residues" evidence="9">
    <location>
        <begin position="1613"/>
        <end position="1622"/>
    </location>
</feature>
<dbReference type="InterPro" id="IPR036600">
    <property type="entry name" value="PAH_sf"/>
</dbReference>
<feature type="compositionally biased region" description="Low complexity" evidence="9">
    <location>
        <begin position="2043"/>
        <end position="2053"/>
    </location>
</feature>
<feature type="region of interest" description="Disordered" evidence="9">
    <location>
        <begin position="2444"/>
        <end position="2467"/>
    </location>
</feature>
<keyword evidence="10" id="KW-0472">Membrane</keyword>
<feature type="region of interest" description="Disordered" evidence="9">
    <location>
        <begin position="790"/>
        <end position="898"/>
    </location>
</feature>
<dbReference type="FunFam" id="1.20.1160.11:FF:000001">
    <property type="entry name" value="Paired amphipathic helix protein Sin3"/>
    <property type="match status" value="1"/>
</dbReference>
<dbReference type="GO" id="GO:0000122">
    <property type="term" value="P:negative regulation of transcription by RNA polymerase II"/>
    <property type="evidence" value="ECO:0007669"/>
    <property type="project" value="TreeGrafter"/>
</dbReference>
<feature type="compositionally biased region" description="Polar residues" evidence="9">
    <location>
        <begin position="339"/>
        <end position="348"/>
    </location>
</feature>
<feature type="region of interest" description="Disordered" evidence="9">
    <location>
        <begin position="2260"/>
        <end position="2318"/>
    </location>
</feature>
<feature type="compositionally biased region" description="Low complexity" evidence="9">
    <location>
        <begin position="808"/>
        <end position="823"/>
    </location>
</feature>
<feature type="region of interest" description="Disordered" evidence="9">
    <location>
        <begin position="1189"/>
        <end position="1208"/>
    </location>
</feature>
<feature type="region of interest" description="Disordered" evidence="9">
    <location>
        <begin position="1857"/>
        <end position="1899"/>
    </location>
</feature>
<feature type="region of interest" description="Disordered" evidence="9">
    <location>
        <begin position="267"/>
        <end position="380"/>
    </location>
</feature>
<feature type="compositionally biased region" description="Pro residues" evidence="9">
    <location>
        <begin position="1331"/>
        <end position="1343"/>
    </location>
</feature>
<evidence type="ECO:0000256" key="5">
    <source>
        <dbReference type="ARBA" id="ARBA00023163"/>
    </source>
</evidence>
<feature type="compositionally biased region" description="Basic and acidic residues" evidence="9">
    <location>
        <begin position="2299"/>
        <end position="2314"/>
    </location>
</feature>
<feature type="compositionally biased region" description="Low complexity" evidence="9">
    <location>
        <begin position="1464"/>
        <end position="1481"/>
    </location>
</feature>